<dbReference type="Gene3D" id="3.40.390.10">
    <property type="entry name" value="Collagenase (Catalytic Domain)"/>
    <property type="match status" value="1"/>
</dbReference>
<reference evidence="2" key="1">
    <citation type="submission" date="2019-04" db="EMBL/GenBank/DDBJ databases">
        <authorList>
            <person name="Melise S."/>
            <person name="Noan J."/>
            <person name="Okalmin O."/>
        </authorList>
    </citation>
    <scope>NUCLEOTIDE SEQUENCE</scope>
    <source>
        <strain evidence="2">FN9</strain>
    </source>
</reference>
<organism evidence="1 3">
    <name type="scientific">Gibberella zeae</name>
    <name type="common">Wheat head blight fungus</name>
    <name type="synonym">Fusarium graminearum</name>
    <dbReference type="NCBI Taxonomy" id="5518"/>
    <lineage>
        <taxon>Eukaryota</taxon>
        <taxon>Fungi</taxon>
        <taxon>Dikarya</taxon>
        <taxon>Ascomycota</taxon>
        <taxon>Pezizomycotina</taxon>
        <taxon>Sordariomycetes</taxon>
        <taxon>Hypocreomycetidae</taxon>
        <taxon>Hypocreales</taxon>
        <taxon>Nectriaceae</taxon>
        <taxon>Fusarium</taxon>
    </lineage>
</organism>
<dbReference type="AlphaFoldDB" id="A0A4U9F6Y3"/>
<reference evidence="1" key="2">
    <citation type="submission" date="2021-03" db="EMBL/GenBank/DDBJ databases">
        <authorList>
            <person name="Alouane T."/>
            <person name="Langin T."/>
            <person name="Bonhomme L."/>
        </authorList>
    </citation>
    <scope>NUCLEOTIDE SEQUENCE</scope>
    <source>
        <strain evidence="1">MDC_Fg202</strain>
    </source>
</reference>
<gene>
    <name evidence="2" type="ORF">FUG_LOCUS202707</name>
    <name evidence="1" type="ORF">MDCFG202_LOCUS202182</name>
</gene>
<evidence type="ECO:0000313" key="1">
    <source>
        <dbReference type="EMBL" id="CAG1980501.1"/>
    </source>
</evidence>
<dbReference type="EMBL" id="CAAKMV010000123">
    <property type="protein sequence ID" value="VIO56070.1"/>
    <property type="molecule type" value="Genomic_DNA"/>
</dbReference>
<evidence type="ECO:0000313" key="2">
    <source>
        <dbReference type="EMBL" id="VIO56070.1"/>
    </source>
</evidence>
<dbReference type="GO" id="GO:0008237">
    <property type="term" value="F:metallopeptidase activity"/>
    <property type="evidence" value="ECO:0007669"/>
    <property type="project" value="InterPro"/>
</dbReference>
<dbReference type="OrthoDB" id="1896086at2759"/>
<accession>A0A4U9F6Y3</accession>
<evidence type="ECO:0000313" key="3">
    <source>
        <dbReference type="Proteomes" id="UP000746612"/>
    </source>
</evidence>
<dbReference type="EMBL" id="CAJPIJ010000117">
    <property type="protein sequence ID" value="CAG1980501.1"/>
    <property type="molecule type" value="Genomic_DNA"/>
</dbReference>
<sequence>MDLLTDNVIRFHRHKDRFRGLYKQWATIQPGYFYDPNPQKRGPWTYTVNEDADSKITRINFCPRYFSTSDLNTAVDQAKDLGYPWVYGVFEYLMNKGHVWAHELMHVEWAANSGGYGPNKRPRDLTLVFANIKGVFKAYGPLVVKCLARYYDVVEGDWTLRNADSLALYALVWYIQSKIGNIYPHLPLALAPPESAYEGSNKANELPDSRAMFKSWGLESDGSIVPPALPKSDVDHAKYPESFSPSVMFGPNGDDAYDEDDEGDSVAQVNKFLRSKDDFPPDYLNQLTKWYNELYN</sequence>
<dbReference type="InterPro" id="IPR024079">
    <property type="entry name" value="MetalloPept_cat_dom_sf"/>
</dbReference>
<name>A0A4U9F6Y3_GIBZA</name>
<protein>
    <submittedName>
        <fullName evidence="1">Uncharacterized protein</fullName>
    </submittedName>
</protein>
<dbReference type="Proteomes" id="UP000746612">
    <property type="component" value="Unassembled WGS sequence"/>
</dbReference>
<proteinExistence type="predicted"/>